<dbReference type="AlphaFoldDB" id="A0A2S9QQT9"/>
<evidence type="ECO:0000256" key="2">
    <source>
        <dbReference type="ARBA" id="ARBA00023002"/>
    </source>
</evidence>
<dbReference type="CDD" id="cd05233">
    <property type="entry name" value="SDR_c"/>
    <property type="match status" value="1"/>
</dbReference>
<dbReference type="InterPro" id="IPR020904">
    <property type="entry name" value="Sc_DH/Rdtase_CS"/>
</dbReference>
<keyword evidence="2" id="KW-0560">Oxidoreductase</keyword>
<dbReference type="InterPro" id="IPR002347">
    <property type="entry name" value="SDR_fam"/>
</dbReference>
<keyword evidence="4" id="KW-1185">Reference proteome</keyword>
<comment type="caution">
    <text evidence="3">The sequence shown here is derived from an EMBL/GenBank/DDBJ whole genome shotgun (WGS) entry which is preliminary data.</text>
</comment>
<name>A0A2S9QQT9_9MICO</name>
<dbReference type="PROSITE" id="PS00061">
    <property type="entry name" value="ADH_SHORT"/>
    <property type="match status" value="1"/>
</dbReference>
<dbReference type="Pfam" id="PF13561">
    <property type="entry name" value="adh_short_C2"/>
    <property type="match status" value="1"/>
</dbReference>
<dbReference type="Proteomes" id="UP000238650">
    <property type="component" value="Unassembled WGS sequence"/>
</dbReference>
<dbReference type="PRINTS" id="PR00080">
    <property type="entry name" value="SDRFAMILY"/>
</dbReference>
<gene>
    <name evidence="3" type="ORF">B4915_02390</name>
</gene>
<dbReference type="PRINTS" id="PR00081">
    <property type="entry name" value="GDHRDH"/>
</dbReference>
<evidence type="ECO:0000313" key="4">
    <source>
        <dbReference type="Proteomes" id="UP000238650"/>
    </source>
</evidence>
<accession>A0A2S9QQT9</accession>
<dbReference type="FunFam" id="3.40.50.720:FF:000084">
    <property type="entry name" value="Short-chain dehydrogenase reductase"/>
    <property type="match status" value="1"/>
</dbReference>
<dbReference type="OrthoDB" id="4350228at2"/>
<sequence length="255" mass="26402">MRTDLTGRVALVTGATGGLGVAQVEALAGRGARVVAHARSTRQELTALTARTEALGLVKNLADPEQCRALVRETADAAGHLDILVANHATMTMAPLVDADPADWWRVVETNLLGTYALIQEAVRVMRAQGSGGRIVVIASEWGVIGWPEATAYAASKAGLISVVKCLGRELAGEGILVNAIAPGVVDTPQLAVDAAAADVTLDAMHTRYAAGIPLGRIGQPHEIAQAVLLLCDPELRAMAGQTVQVNGGSTRGRA</sequence>
<dbReference type="EMBL" id="MWZD01000013">
    <property type="protein sequence ID" value="PRI11945.1"/>
    <property type="molecule type" value="Genomic_DNA"/>
</dbReference>
<dbReference type="GO" id="GO:0016491">
    <property type="term" value="F:oxidoreductase activity"/>
    <property type="evidence" value="ECO:0007669"/>
    <property type="project" value="UniProtKB-KW"/>
</dbReference>
<dbReference type="Gene3D" id="3.40.50.720">
    <property type="entry name" value="NAD(P)-binding Rossmann-like Domain"/>
    <property type="match status" value="1"/>
</dbReference>
<dbReference type="PANTHER" id="PTHR24321">
    <property type="entry name" value="DEHYDROGENASES, SHORT CHAIN"/>
    <property type="match status" value="1"/>
</dbReference>
<dbReference type="SUPFAM" id="SSF51735">
    <property type="entry name" value="NAD(P)-binding Rossmann-fold domains"/>
    <property type="match status" value="1"/>
</dbReference>
<comment type="similarity">
    <text evidence="1">Belongs to the short-chain dehydrogenases/reductases (SDR) family.</text>
</comment>
<evidence type="ECO:0000313" key="3">
    <source>
        <dbReference type="EMBL" id="PRI11945.1"/>
    </source>
</evidence>
<dbReference type="InterPro" id="IPR036291">
    <property type="entry name" value="NAD(P)-bd_dom_sf"/>
</dbReference>
<proteinExistence type="inferred from homology"/>
<dbReference type="RefSeq" id="WP_105804259.1">
    <property type="nucleotide sequence ID" value="NZ_MWZD01000013.1"/>
</dbReference>
<evidence type="ECO:0000256" key="1">
    <source>
        <dbReference type="ARBA" id="ARBA00006484"/>
    </source>
</evidence>
<protein>
    <submittedName>
        <fullName evidence="3">Short-chain dehydrogenase</fullName>
    </submittedName>
</protein>
<organism evidence="3 4">
    <name type="scientific">Leucobacter massiliensis</name>
    <dbReference type="NCBI Taxonomy" id="1686285"/>
    <lineage>
        <taxon>Bacteria</taxon>
        <taxon>Bacillati</taxon>
        <taxon>Actinomycetota</taxon>
        <taxon>Actinomycetes</taxon>
        <taxon>Micrococcales</taxon>
        <taxon>Microbacteriaceae</taxon>
        <taxon>Leucobacter</taxon>
    </lineage>
</organism>
<dbReference type="PANTHER" id="PTHR24321:SF8">
    <property type="entry name" value="ESTRADIOL 17-BETA-DEHYDROGENASE 8-RELATED"/>
    <property type="match status" value="1"/>
</dbReference>
<reference evidence="3 4" key="1">
    <citation type="journal article" date="2017" name="New Microbes New Infect">
        <title>Genome sequence of 'Leucobacter massiliensis' sp. nov. isolated from human pharynx after travel to the 2014 Hajj.</title>
        <authorList>
            <person name="Leangapichart T."/>
            <person name="Gautret P."/>
            <person name="Nguyen T.T."/>
            <person name="Armstrong N."/>
            <person name="Rolain J.M."/>
        </authorList>
    </citation>
    <scope>NUCLEOTIDE SEQUENCE [LARGE SCALE GENOMIC DNA]</scope>
    <source>
        <strain evidence="3 4">122RC15</strain>
    </source>
</reference>